<dbReference type="KEGG" id="vg:5470090"/>
<gene>
    <name evidence="1" type="primary">n386R</name>
    <name evidence="1" type="ORF">FR483_n386R</name>
</gene>
<proteinExistence type="predicted"/>
<evidence type="ECO:0000313" key="1">
    <source>
        <dbReference type="EMBL" id="ABT15671.1"/>
    </source>
</evidence>
<dbReference type="EMBL" id="DQ890022">
    <property type="protein sequence ID" value="ABT15671.1"/>
    <property type="molecule type" value="Genomic_DNA"/>
</dbReference>
<dbReference type="GeneID" id="5470090"/>
<organismHost>
    <name type="scientific">Paramecium bursaria</name>
    <dbReference type="NCBI Taxonomy" id="74790"/>
</organismHost>
<protein>
    <submittedName>
        <fullName evidence="1">Uncharacterized protein n386R</fullName>
    </submittedName>
</protein>
<evidence type="ECO:0000313" key="2">
    <source>
        <dbReference type="Proteomes" id="UP000204095"/>
    </source>
</evidence>
<name>A7J790_PBCVF</name>
<organism evidence="1 2">
    <name type="scientific">Paramecium bursaria Chlorella virus FR483</name>
    <name type="common">PBCV-FR483</name>
    <dbReference type="NCBI Taxonomy" id="399781"/>
    <lineage>
        <taxon>Viruses</taxon>
        <taxon>Varidnaviria</taxon>
        <taxon>Bamfordvirae</taxon>
        <taxon>Nucleocytoviricota</taxon>
        <taxon>Megaviricetes</taxon>
        <taxon>Algavirales</taxon>
        <taxon>Phycodnaviridae</taxon>
        <taxon>Chlorovirus</taxon>
        <taxon>Chlorovirus conductrix</taxon>
        <taxon>Paramecium bursaria Chlorella virus A1</taxon>
    </lineage>
</organism>
<reference evidence="1 2" key="1">
    <citation type="journal article" date="2007" name="Virology">
        <title>Sequence and annotation of the 314-kb MT325 and the 321-kb FR483 viruses that infect Chlorella Pbi.</title>
        <authorList>
            <person name="Fitzgerald L.A."/>
            <person name="Graves M.V."/>
            <person name="Li X."/>
            <person name="Feldblyum T."/>
            <person name="Hartigan J."/>
            <person name="Van Etten J.L."/>
        </authorList>
    </citation>
    <scope>NUCLEOTIDE SEQUENCE [LARGE SCALE GENOMIC DNA]</scope>
    <source>
        <strain evidence="1 2">FR483</strain>
    </source>
</reference>
<accession>A7J790</accession>
<dbReference type="Proteomes" id="UP000204095">
    <property type="component" value="Segment"/>
</dbReference>
<sequence>MVSRVCTFWILSMMLPRTSRHSEEHFDFAVTPNHHQRMSQFTDISPQCHGLLLAMVSPRNNCPNLKR</sequence>
<dbReference type="RefSeq" id="YP_001426018.1">
    <property type="nucleotide sequence ID" value="NC_008603.1"/>
</dbReference>